<dbReference type="AlphaFoldDB" id="A0AAE1BJG5"/>
<feature type="compositionally biased region" description="Basic and acidic residues" evidence="1">
    <location>
        <begin position="246"/>
        <end position="258"/>
    </location>
</feature>
<feature type="compositionally biased region" description="Polar residues" evidence="1">
    <location>
        <begin position="202"/>
        <end position="217"/>
    </location>
</feature>
<dbReference type="InterPro" id="IPR003516">
    <property type="entry name" value="FANCA"/>
</dbReference>
<dbReference type="Pfam" id="PF15865">
    <property type="entry name" value="Fanconi_A_N"/>
    <property type="match status" value="1"/>
</dbReference>
<feature type="compositionally biased region" description="Polar residues" evidence="1">
    <location>
        <begin position="259"/>
        <end position="269"/>
    </location>
</feature>
<dbReference type="Proteomes" id="UP001286313">
    <property type="component" value="Unassembled WGS sequence"/>
</dbReference>
<name>A0AAE1BJG5_PETCI</name>
<evidence type="ECO:0000313" key="4">
    <source>
        <dbReference type="Proteomes" id="UP001286313"/>
    </source>
</evidence>
<protein>
    <recommendedName>
        <fullName evidence="2">Fanconi anaemia group A protein N-terminal domain-containing protein</fullName>
    </recommendedName>
</protein>
<organism evidence="3 4">
    <name type="scientific">Petrolisthes cinctipes</name>
    <name type="common">Flat porcelain crab</name>
    <dbReference type="NCBI Taxonomy" id="88211"/>
    <lineage>
        <taxon>Eukaryota</taxon>
        <taxon>Metazoa</taxon>
        <taxon>Ecdysozoa</taxon>
        <taxon>Arthropoda</taxon>
        <taxon>Crustacea</taxon>
        <taxon>Multicrustacea</taxon>
        <taxon>Malacostraca</taxon>
        <taxon>Eumalacostraca</taxon>
        <taxon>Eucarida</taxon>
        <taxon>Decapoda</taxon>
        <taxon>Pleocyemata</taxon>
        <taxon>Anomura</taxon>
        <taxon>Galatheoidea</taxon>
        <taxon>Porcellanidae</taxon>
        <taxon>Petrolisthes</taxon>
    </lineage>
</organism>
<feature type="region of interest" description="Disordered" evidence="1">
    <location>
        <begin position="326"/>
        <end position="429"/>
    </location>
</feature>
<comment type="caution">
    <text evidence="3">The sequence shown here is derived from an EMBL/GenBank/DDBJ whole genome shotgun (WGS) entry which is preliminary data.</text>
</comment>
<sequence length="675" mass="74669">MALVGEGGRDVAEVRAGLARIMSRYNDLPSLIQENTREAWREVVVEELRQEALRQGVGVEEVARGAVVRQIRSLALQSQSADVRGLLSTLEELIRSGVVDGGVLGETLLGEPLLLSLPLHTLWKFSRTRVVSMEQIILRLHRERSTENVISLVSELLDLCLFRTHKTTANSTAPHNPREAAAVVRDVLAALVSMAHDSIIPQQARHSTLPQRPTVATHSHAPGSSLGPTSFSVGSPQTLHNSPTTSKEHYKYSADHSKLSSNPSIYSTDLPTPLPAPAASSSLWGLQGQEEDYYDQLRVYAGEVLRSLTEGLVSYILENNAEIFIPKDDEEEEEEERGGAHETRKEGDSETRSTHPPPEKKCRIIHRTDREKHNYTVTKTSSNKDGVQKNIHTRETRQEEQTSEQHSIRRTNTNTEEDEGEAQAQAQQDPPTVTNIYALLTNCLSVGKQALVDYCSSQLVQILTHSPDLELALVLTRQDVWRSTHTNTALASMLRKLVVVLGLASSVETLERVVGSEEVNWGCVLTLVATLVTSHQAAVPLLRDTIERNIRRGCDDQEMESLVVGLVFARHASQEGPHVFPSYAQWFGALFSTEAASPVANKQAFVFMVRFLTNLVPHEPAYCLRAHLTAHIFTPRGCQEILQGYNHLARARLQELRDALDTTSASLPSSAAKSK</sequence>
<keyword evidence="4" id="KW-1185">Reference proteome</keyword>
<reference evidence="3" key="1">
    <citation type="submission" date="2023-10" db="EMBL/GenBank/DDBJ databases">
        <title>Genome assemblies of two species of porcelain crab, Petrolisthes cinctipes and Petrolisthes manimaculis (Anomura: Porcellanidae).</title>
        <authorList>
            <person name="Angst P."/>
        </authorList>
    </citation>
    <scope>NUCLEOTIDE SEQUENCE</scope>
    <source>
        <strain evidence="3">PB745_01</strain>
        <tissue evidence="3">Gill</tissue>
    </source>
</reference>
<feature type="domain" description="Fanconi anaemia group A protein N-terminal" evidence="2">
    <location>
        <begin position="432"/>
        <end position="657"/>
    </location>
</feature>
<dbReference type="GO" id="GO:0036297">
    <property type="term" value="P:interstrand cross-link repair"/>
    <property type="evidence" value="ECO:0007669"/>
    <property type="project" value="InterPro"/>
</dbReference>
<feature type="compositionally biased region" description="Basic and acidic residues" evidence="1">
    <location>
        <begin position="337"/>
        <end position="374"/>
    </location>
</feature>
<feature type="non-terminal residue" evidence="3">
    <location>
        <position position="675"/>
    </location>
</feature>
<dbReference type="InterPro" id="IPR031729">
    <property type="entry name" value="Fanconi_A_N"/>
</dbReference>
<evidence type="ECO:0000259" key="2">
    <source>
        <dbReference type="Pfam" id="PF15865"/>
    </source>
</evidence>
<dbReference type="GO" id="GO:0043240">
    <property type="term" value="C:Fanconi anaemia nuclear complex"/>
    <property type="evidence" value="ECO:0007669"/>
    <property type="project" value="InterPro"/>
</dbReference>
<gene>
    <name evidence="3" type="ORF">Pcinc_041833</name>
</gene>
<dbReference type="PANTHER" id="PTHR12047:SF2">
    <property type="entry name" value="FANCONI ANEMIA GROUP A PROTEIN"/>
    <property type="match status" value="1"/>
</dbReference>
<accession>A0AAE1BJG5</accession>
<proteinExistence type="predicted"/>
<dbReference type="PANTHER" id="PTHR12047">
    <property type="entry name" value="FANCONI ANEMIA GROUP A PROTEIN"/>
    <property type="match status" value="1"/>
</dbReference>
<dbReference type="EMBL" id="JAWQEG010007858">
    <property type="protein sequence ID" value="KAK3851528.1"/>
    <property type="molecule type" value="Genomic_DNA"/>
</dbReference>
<evidence type="ECO:0000256" key="1">
    <source>
        <dbReference type="SAM" id="MobiDB-lite"/>
    </source>
</evidence>
<feature type="compositionally biased region" description="Polar residues" evidence="1">
    <location>
        <begin position="226"/>
        <end position="245"/>
    </location>
</feature>
<evidence type="ECO:0000313" key="3">
    <source>
        <dbReference type="EMBL" id="KAK3851528.1"/>
    </source>
</evidence>
<feature type="region of interest" description="Disordered" evidence="1">
    <location>
        <begin position="202"/>
        <end position="273"/>
    </location>
</feature>
<feature type="compositionally biased region" description="Polar residues" evidence="1">
    <location>
        <begin position="375"/>
        <end position="385"/>
    </location>
</feature>